<comment type="caution">
    <text evidence="2">The sequence shown here is derived from an EMBL/GenBank/DDBJ whole genome shotgun (WGS) entry which is preliminary data.</text>
</comment>
<feature type="domain" description="Reverse transcriptase Ty1/copia-type" evidence="1">
    <location>
        <begin position="47"/>
        <end position="115"/>
    </location>
</feature>
<dbReference type="EMBL" id="QGNW01000033">
    <property type="protein sequence ID" value="RVX10785.1"/>
    <property type="molecule type" value="Genomic_DNA"/>
</dbReference>
<dbReference type="Proteomes" id="UP000288805">
    <property type="component" value="Unassembled WGS sequence"/>
</dbReference>
<dbReference type="Pfam" id="PF07727">
    <property type="entry name" value="RVT_2"/>
    <property type="match status" value="2"/>
</dbReference>
<gene>
    <name evidence="2" type="primary">POLX_3629</name>
    <name evidence="2" type="ORF">CK203_018369</name>
</gene>
<dbReference type="InterPro" id="IPR043502">
    <property type="entry name" value="DNA/RNA_pol_sf"/>
</dbReference>
<feature type="domain" description="Reverse transcriptase Ty1/copia-type" evidence="1">
    <location>
        <begin position="2"/>
        <end position="41"/>
    </location>
</feature>
<dbReference type="AlphaFoldDB" id="A0A438JPE0"/>
<evidence type="ECO:0000313" key="2">
    <source>
        <dbReference type="EMBL" id="RVX10785.1"/>
    </source>
</evidence>
<evidence type="ECO:0000259" key="1">
    <source>
        <dbReference type="Pfam" id="PF07727"/>
    </source>
</evidence>
<protein>
    <submittedName>
        <fullName evidence="2">Retrovirus-related Pol polyprotein from transposon TNT 1-94</fullName>
    </submittedName>
</protein>
<proteinExistence type="predicted"/>
<name>A0A438JPE0_VITVI</name>
<reference evidence="2 3" key="1">
    <citation type="journal article" date="2018" name="PLoS Genet.">
        <title>Population sequencing reveals clonal diversity and ancestral inbreeding in the grapevine cultivar Chardonnay.</title>
        <authorList>
            <person name="Roach M.J."/>
            <person name="Johnson D.L."/>
            <person name="Bohlmann J."/>
            <person name="van Vuuren H.J."/>
            <person name="Jones S.J."/>
            <person name="Pretorius I.S."/>
            <person name="Schmidt S.A."/>
            <person name="Borneman A.R."/>
        </authorList>
    </citation>
    <scope>NUCLEOTIDE SEQUENCE [LARGE SCALE GENOMIC DNA]</scope>
    <source>
        <strain evidence="3">cv. Chardonnay</strain>
        <tissue evidence="2">Leaf</tissue>
    </source>
</reference>
<organism evidence="2 3">
    <name type="scientific">Vitis vinifera</name>
    <name type="common">Grape</name>
    <dbReference type="NCBI Taxonomy" id="29760"/>
    <lineage>
        <taxon>Eukaryota</taxon>
        <taxon>Viridiplantae</taxon>
        <taxon>Streptophyta</taxon>
        <taxon>Embryophyta</taxon>
        <taxon>Tracheophyta</taxon>
        <taxon>Spermatophyta</taxon>
        <taxon>Magnoliopsida</taxon>
        <taxon>eudicotyledons</taxon>
        <taxon>Gunneridae</taxon>
        <taxon>Pentapetalae</taxon>
        <taxon>rosids</taxon>
        <taxon>Vitales</taxon>
        <taxon>Vitaceae</taxon>
        <taxon>Viteae</taxon>
        <taxon>Vitis</taxon>
    </lineage>
</organism>
<dbReference type="SUPFAM" id="SSF56672">
    <property type="entry name" value="DNA/RNA polymerases"/>
    <property type="match status" value="1"/>
</dbReference>
<accession>A0A438JPE0</accession>
<evidence type="ECO:0000313" key="3">
    <source>
        <dbReference type="Proteomes" id="UP000288805"/>
    </source>
</evidence>
<sequence length="202" mass="23384">MALIAHYDLKLHQMDVKTAFLNGNIDETIYMVQPENFESNDSKQLENTVDQCIYLKFSGSKFIILMLYVDDILLASSDMELLHETKRFLSSKFDMKDLGNAFFVLGIQIYRDKFSLHQCPKNELEKKDMERFPYASAVGSLIYTQVCMRLDIAYIVGMLGRYLSNPAGDPLQATFSCWLEEQFHGKVLNKHLLLLPPWRHNS</sequence>
<dbReference type="InterPro" id="IPR013103">
    <property type="entry name" value="RVT_2"/>
</dbReference>